<evidence type="ECO:0000259" key="1">
    <source>
        <dbReference type="Pfam" id="PF09648"/>
    </source>
</evidence>
<dbReference type="InterPro" id="IPR018604">
    <property type="entry name" value="YycI-like"/>
</dbReference>
<sequence length="260" mass="29104">MDWGRAKMILILSFLFLNMILGFQLWNGMSEQTQLAADTSGLVEELNRVMNAKNIRLTKELPNEVPKLKEITVKVNESIGLNEKIALSTPTTITRILAKGAGKDDPARKEIQKLDLYQFDAVASKDGMFVFNQTYDSLPMFEVKTELYETEGQIVSYRQAYVEVESDDTQKEQTIIPAQLAVRSLVENYLLEGSVIIDVRLGYHGQLYNSQTQYMAPHWRVALGSGDIYYVQAFNGAVVIPQTGIDDAQDILGGAKSTPK</sequence>
<evidence type="ECO:0000313" key="3">
    <source>
        <dbReference type="Proteomes" id="UP001519287"/>
    </source>
</evidence>
<comment type="caution">
    <text evidence="2">The sequence shown here is derived from an EMBL/GenBank/DDBJ whole genome shotgun (WGS) entry which is preliminary data.</text>
</comment>
<name>A0ABS4J479_9BACL</name>
<accession>A0ABS4J479</accession>
<gene>
    <name evidence="2" type="ORF">J2Z66_006276</name>
</gene>
<dbReference type="EMBL" id="JAGGLB010000027">
    <property type="protein sequence ID" value="MBP1994637.1"/>
    <property type="molecule type" value="Genomic_DNA"/>
</dbReference>
<keyword evidence="3" id="KW-1185">Reference proteome</keyword>
<proteinExistence type="predicted"/>
<dbReference type="Gene3D" id="2.40.128.690">
    <property type="entry name" value="YycH protein, domain 3-like"/>
    <property type="match status" value="1"/>
</dbReference>
<organism evidence="2 3">
    <name type="scientific">Paenibacillus eucommiae</name>
    <dbReference type="NCBI Taxonomy" id="1355755"/>
    <lineage>
        <taxon>Bacteria</taxon>
        <taxon>Bacillati</taxon>
        <taxon>Bacillota</taxon>
        <taxon>Bacilli</taxon>
        <taxon>Bacillales</taxon>
        <taxon>Paenibacillaceae</taxon>
        <taxon>Paenibacillus</taxon>
    </lineage>
</organism>
<feature type="domain" description="Regulatory protein YycH-like" evidence="1">
    <location>
        <begin position="55"/>
        <end position="234"/>
    </location>
</feature>
<dbReference type="Pfam" id="PF09648">
    <property type="entry name" value="YycI"/>
    <property type="match status" value="1"/>
</dbReference>
<protein>
    <submittedName>
        <fullName evidence="2">Regulatory protein YycI of two-component signal transduction system YycFG</fullName>
    </submittedName>
</protein>
<evidence type="ECO:0000313" key="2">
    <source>
        <dbReference type="EMBL" id="MBP1994637.1"/>
    </source>
</evidence>
<dbReference type="RefSeq" id="WP_209976476.1">
    <property type="nucleotide sequence ID" value="NZ_JAGGLB010000027.1"/>
</dbReference>
<dbReference type="Proteomes" id="UP001519287">
    <property type="component" value="Unassembled WGS sequence"/>
</dbReference>
<reference evidence="2 3" key="1">
    <citation type="submission" date="2021-03" db="EMBL/GenBank/DDBJ databases">
        <title>Genomic Encyclopedia of Type Strains, Phase IV (KMG-IV): sequencing the most valuable type-strain genomes for metagenomic binning, comparative biology and taxonomic classification.</title>
        <authorList>
            <person name="Goeker M."/>
        </authorList>
    </citation>
    <scope>NUCLEOTIDE SEQUENCE [LARGE SCALE GENOMIC DNA]</scope>
    <source>
        <strain evidence="2 3">DSM 26048</strain>
    </source>
</reference>